<keyword evidence="5" id="KW-1185">Reference proteome</keyword>
<feature type="region of interest" description="Disordered" evidence="3">
    <location>
        <begin position="1"/>
        <end position="22"/>
    </location>
</feature>
<dbReference type="Pfam" id="PF06330">
    <property type="entry name" value="TRI5"/>
    <property type="match status" value="1"/>
</dbReference>
<dbReference type="SUPFAM" id="SSF48576">
    <property type="entry name" value="Terpenoid synthases"/>
    <property type="match status" value="1"/>
</dbReference>
<evidence type="ECO:0000313" key="4">
    <source>
        <dbReference type="EMBL" id="PPQ78322.1"/>
    </source>
</evidence>
<dbReference type="InParanoid" id="A0A409WII8"/>
<sequence length="321" mass="36876">MATQSYTFHSSHSEASGLSSSPAADVAKDESFTSIKRIYATFIENLEYSPEGPISDNNETYQALLTEFAAYNTGGKWFQALCRESSTLAEVRVSFELRPRDVLTKYLIYVDDLGQKFPSFLEGFQERMLTCKNPEGSFLNDYRAHLADMYRLWDTLPANCITLSGIDFINGCLLEQMPAIRDMRLSQAARSWPYFLRNKTGSAAAYAFMLFPKELNLDMTIYIQVIEDIVFYTNLTNDILSFYKEDLAGERNNYIYNRAHVTQKSALDALQDTIDETMDAHDRITEVLKDTAAYIPWRRFVNGYIAFHTTLKRYRLEDLGF</sequence>
<proteinExistence type="inferred from homology"/>
<dbReference type="STRING" id="93625.A0A409WII8"/>
<dbReference type="Gene3D" id="1.10.600.10">
    <property type="entry name" value="Farnesyl Diphosphate Synthase"/>
    <property type="match status" value="1"/>
</dbReference>
<evidence type="ECO:0000256" key="3">
    <source>
        <dbReference type="SAM" id="MobiDB-lite"/>
    </source>
</evidence>
<evidence type="ECO:0000256" key="1">
    <source>
        <dbReference type="ARBA" id="ARBA00007946"/>
    </source>
</evidence>
<dbReference type="OrthoDB" id="2998174at2759"/>
<dbReference type="SFLD" id="SFLDS00005">
    <property type="entry name" value="Isoprenoid_Synthase_Type_I"/>
    <property type="match status" value="1"/>
</dbReference>
<dbReference type="Proteomes" id="UP000283269">
    <property type="component" value="Unassembled WGS sequence"/>
</dbReference>
<feature type="compositionally biased region" description="Low complexity" evidence="3">
    <location>
        <begin position="13"/>
        <end position="22"/>
    </location>
</feature>
<accession>A0A409WII8</accession>
<keyword evidence="2" id="KW-0456">Lyase</keyword>
<comment type="caution">
    <text evidence="4">The sequence shown here is derived from an EMBL/GenBank/DDBJ whole genome shotgun (WGS) entry which is preliminary data.</text>
</comment>
<reference evidence="4 5" key="1">
    <citation type="journal article" date="2018" name="Evol. Lett.">
        <title>Horizontal gene cluster transfer increased hallucinogenic mushroom diversity.</title>
        <authorList>
            <person name="Reynolds H.T."/>
            <person name="Vijayakumar V."/>
            <person name="Gluck-Thaler E."/>
            <person name="Korotkin H.B."/>
            <person name="Matheny P.B."/>
            <person name="Slot J.C."/>
        </authorList>
    </citation>
    <scope>NUCLEOTIDE SEQUENCE [LARGE SCALE GENOMIC DNA]</scope>
    <source>
        <strain evidence="4 5">2631</strain>
    </source>
</reference>
<comment type="similarity">
    <text evidence="1">Belongs to the trichodiene synthase family.</text>
</comment>
<dbReference type="AlphaFoldDB" id="A0A409WII8"/>
<dbReference type="InterPro" id="IPR008949">
    <property type="entry name" value="Isoprenoid_synthase_dom_sf"/>
</dbReference>
<dbReference type="GO" id="GO:0016838">
    <property type="term" value="F:carbon-oxygen lyase activity, acting on phosphates"/>
    <property type="evidence" value="ECO:0007669"/>
    <property type="project" value="InterPro"/>
</dbReference>
<gene>
    <name evidence="4" type="ORF">CVT25_011693</name>
</gene>
<organism evidence="4 5">
    <name type="scientific">Psilocybe cyanescens</name>
    <dbReference type="NCBI Taxonomy" id="93625"/>
    <lineage>
        <taxon>Eukaryota</taxon>
        <taxon>Fungi</taxon>
        <taxon>Dikarya</taxon>
        <taxon>Basidiomycota</taxon>
        <taxon>Agaricomycotina</taxon>
        <taxon>Agaricomycetes</taxon>
        <taxon>Agaricomycetidae</taxon>
        <taxon>Agaricales</taxon>
        <taxon>Agaricineae</taxon>
        <taxon>Strophariaceae</taxon>
        <taxon>Psilocybe</taxon>
    </lineage>
</organism>
<dbReference type="EMBL" id="NHYD01003422">
    <property type="protein sequence ID" value="PPQ78322.1"/>
    <property type="molecule type" value="Genomic_DNA"/>
</dbReference>
<name>A0A409WII8_PSICY</name>
<protein>
    <recommendedName>
        <fullName evidence="6">Terpene synthase</fullName>
    </recommendedName>
</protein>
<evidence type="ECO:0008006" key="6">
    <source>
        <dbReference type="Google" id="ProtNLM"/>
    </source>
</evidence>
<dbReference type="InterPro" id="IPR024652">
    <property type="entry name" value="Trichodiene_synth"/>
</dbReference>
<evidence type="ECO:0000313" key="5">
    <source>
        <dbReference type="Proteomes" id="UP000283269"/>
    </source>
</evidence>
<evidence type="ECO:0000256" key="2">
    <source>
        <dbReference type="ARBA" id="ARBA00023239"/>
    </source>
</evidence>
<dbReference type="SFLD" id="SFLDG01021">
    <property type="entry name" value="Trichodiene_Synthase_Like"/>
    <property type="match status" value="1"/>
</dbReference>